<gene>
    <name evidence="8" type="primary">zur</name>
    <name evidence="8" type="ORF">APO_2512</name>
</gene>
<accession>F1YWA2</accession>
<protein>
    <submittedName>
        <fullName evidence="8">Zinc uptake regulation protein</fullName>
    </submittedName>
</protein>
<dbReference type="GO" id="GO:1900376">
    <property type="term" value="P:regulation of secondary metabolite biosynthetic process"/>
    <property type="evidence" value="ECO:0007669"/>
    <property type="project" value="TreeGrafter"/>
</dbReference>
<dbReference type="GO" id="GO:0008270">
    <property type="term" value="F:zinc ion binding"/>
    <property type="evidence" value="ECO:0007669"/>
    <property type="project" value="TreeGrafter"/>
</dbReference>
<organism evidence="8 9">
    <name type="scientific">Acetobacter pomorum DM001</name>
    <dbReference type="NCBI Taxonomy" id="945681"/>
    <lineage>
        <taxon>Bacteria</taxon>
        <taxon>Pseudomonadati</taxon>
        <taxon>Pseudomonadota</taxon>
        <taxon>Alphaproteobacteria</taxon>
        <taxon>Acetobacterales</taxon>
        <taxon>Acetobacteraceae</taxon>
        <taxon>Acetobacter</taxon>
    </lineage>
</organism>
<feature type="binding site" evidence="7">
    <location>
        <position position="146"/>
    </location>
    <ligand>
        <name>Zn(2+)</name>
        <dbReference type="ChEBI" id="CHEBI:29105"/>
    </ligand>
</feature>
<dbReference type="Gene3D" id="1.10.10.10">
    <property type="entry name" value="Winged helix-like DNA-binding domain superfamily/Winged helix DNA-binding domain"/>
    <property type="match status" value="1"/>
</dbReference>
<keyword evidence="5" id="KW-0238">DNA-binding</keyword>
<keyword evidence="4" id="KW-0805">Transcription regulation</keyword>
<evidence type="ECO:0000256" key="5">
    <source>
        <dbReference type="ARBA" id="ARBA00023125"/>
    </source>
</evidence>
<dbReference type="GO" id="GO:0045892">
    <property type="term" value="P:negative regulation of DNA-templated transcription"/>
    <property type="evidence" value="ECO:0007669"/>
    <property type="project" value="TreeGrafter"/>
</dbReference>
<evidence type="ECO:0000256" key="1">
    <source>
        <dbReference type="ARBA" id="ARBA00007957"/>
    </source>
</evidence>
<keyword evidence="3 7" id="KW-0862">Zinc</keyword>
<feature type="binding site" evidence="7">
    <location>
        <position position="189"/>
    </location>
    <ligand>
        <name>Zn(2+)</name>
        <dbReference type="ChEBI" id="CHEBI:29105"/>
    </ligand>
</feature>
<feature type="binding site" evidence="7">
    <location>
        <position position="186"/>
    </location>
    <ligand>
        <name>Zn(2+)</name>
        <dbReference type="ChEBI" id="CHEBI:29105"/>
    </ligand>
</feature>
<comment type="caution">
    <text evidence="8">The sequence shown here is derived from an EMBL/GenBank/DDBJ whole genome shotgun (WGS) entry which is preliminary data.</text>
</comment>
<evidence type="ECO:0000313" key="9">
    <source>
        <dbReference type="Proteomes" id="UP000018454"/>
    </source>
</evidence>
<dbReference type="CDD" id="cd07153">
    <property type="entry name" value="Fur_like"/>
    <property type="match status" value="1"/>
</dbReference>
<evidence type="ECO:0000313" key="8">
    <source>
        <dbReference type="EMBL" id="EGE46904.1"/>
    </source>
</evidence>
<dbReference type="EMBL" id="AEUP01000036">
    <property type="protein sequence ID" value="EGE46904.1"/>
    <property type="molecule type" value="Genomic_DNA"/>
</dbReference>
<dbReference type="PANTHER" id="PTHR33202">
    <property type="entry name" value="ZINC UPTAKE REGULATION PROTEIN"/>
    <property type="match status" value="1"/>
</dbReference>
<proteinExistence type="inferred from homology"/>
<dbReference type="PANTHER" id="PTHR33202:SF6">
    <property type="entry name" value="ZINC UPTAKE REGULATION PROTEIN"/>
    <property type="match status" value="1"/>
</dbReference>
<evidence type="ECO:0000256" key="2">
    <source>
        <dbReference type="ARBA" id="ARBA00022491"/>
    </source>
</evidence>
<dbReference type="Proteomes" id="UP000018454">
    <property type="component" value="Unassembled WGS sequence"/>
</dbReference>
<reference evidence="8 9" key="1">
    <citation type="journal article" date="2011" name="Science">
        <title>Drosophila microbiome modulates host developmental and metabolic homeostasis via insulin signaling.</title>
        <authorList>
            <person name="Shin S.C."/>
            <person name="Kim S.H."/>
            <person name="You H."/>
            <person name="Kim B."/>
            <person name="Kim A.C."/>
            <person name="Lee K.A."/>
            <person name="Yoon J.H."/>
            <person name="Ryu J.H."/>
            <person name="Lee W.J."/>
        </authorList>
    </citation>
    <scope>NUCLEOTIDE SEQUENCE [LARGE SCALE GENOMIC DNA]</scope>
    <source>
        <strain evidence="8 9">DM001</strain>
    </source>
</reference>
<dbReference type="InterPro" id="IPR002481">
    <property type="entry name" value="FUR"/>
</dbReference>
<dbReference type="GO" id="GO:0000976">
    <property type="term" value="F:transcription cis-regulatory region binding"/>
    <property type="evidence" value="ECO:0007669"/>
    <property type="project" value="TreeGrafter"/>
</dbReference>
<name>F1YWA2_9PROT</name>
<keyword evidence="6" id="KW-0804">Transcription</keyword>
<dbReference type="InterPro" id="IPR036390">
    <property type="entry name" value="WH_DNA-bd_sf"/>
</dbReference>
<comment type="similarity">
    <text evidence="1">Belongs to the Fur family.</text>
</comment>
<dbReference type="GO" id="GO:0005829">
    <property type="term" value="C:cytosol"/>
    <property type="evidence" value="ECO:0007669"/>
    <property type="project" value="TreeGrafter"/>
</dbReference>
<keyword evidence="2" id="KW-0678">Repressor</keyword>
<evidence type="ECO:0000256" key="7">
    <source>
        <dbReference type="PIRSR" id="PIRSR602481-1"/>
    </source>
</evidence>
<dbReference type="GO" id="GO:0003700">
    <property type="term" value="F:DNA-binding transcription factor activity"/>
    <property type="evidence" value="ECO:0007669"/>
    <property type="project" value="InterPro"/>
</dbReference>
<evidence type="ECO:0000256" key="4">
    <source>
        <dbReference type="ARBA" id="ARBA00023015"/>
    </source>
</evidence>
<evidence type="ECO:0000256" key="6">
    <source>
        <dbReference type="ARBA" id="ARBA00023163"/>
    </source>
</evidence>
<evidence type="ECO:0000256" key="3">
    <source>
        <dbReference type="ARBA" id="ARBA00022833"/>
    </source>
</evidence>
<dbReference type="AlphaFoldDB" id="F1YWA2"/>
<dbReference type="SUPFAM" id="SSF46785">
    <property type="entry name" value="Winged helix' DNA-binding domain"/>
    <property type="match status" value="1"/>
</dbReference>
<sequence length="203" mass="22796">MVFTSQISYAKKYRERMMNMPHPTSSSTATSAHAFPAHIEHQLDKATALCTQQGARMTAQRRDVLGLILMHARPVGAYDLLEELKTAERRPAPPTVYRALDFLLEHGLIHRIERLSAFIPCTNLRHCSHTHEHSEACLHTAQFLICRNCKAVTEIADTTVLETLKHICKNEDFVIQSTSVEVEGLCAECASKRPTKEIPHQGA</sequence>
<dbReference type="InterPro" id="IPR036388">
    <property type="entry name" value="WH-like_DNA-bd_sf"/>
</dbReference>
<dbReference type="Pfam" id="PF01475">
    <property type="entry name" value="FUR"/>
    <property type="match status" value="1"/>
</dbReference>
<keyword evidence="7" id="KW-0479">Metal-binding</keyword>
<dbReference type="Gene3D" id="3.30.1490.190">
    <property type="match status" value="1"/>
</dbReference>
<feature type="binding site" evidence="7">
    <location>
        <position position="149"/>
    </location>
    <ligand>
        <name>Zn(2+)</name>
        <dbReference type="ChEBI" id="CHEBI:29105"/>
    </ligand>
</feature>
<dbReference type="InterPro" id="IPR043135">
    <property type="entry name" value="Fur_C"/>
</dbReference>
<comment type="cofactor">
    <cofactor evidence="7">
        <name>Zn(2+)</name>
        <dbReference type="ChEBI" id="CHEBI:29105"/>
    </cofactor>
    <text evidence="7">Binds 1 zinc ion per subunit.</text>
</comment>